<reference evidence="3" key="1">
    <citation type="journal article" date="2019" name="Int. J. Syst. Evol. Microbiol.">
        <title>The Global Catalogue of Microorganisms (GCM) 10K type strain sequencing project: providing services to taxonomists for standard genome sequencing and annotation.</title>
        <authorList>
            <consortium name="The Broad Institute Genomics Platform"/>
            <consortium name="The Broad Institute Genome Sequencing Center for Infectious Disease"/>
            <person name="Wu L."/>
            <person name="Ma J."/>
        </authorList>
    </citation>
    <scope>NUCLEOTIDE SEQUENCE [LARGE SCALE GENOMIC DNA]</scope>
    <source>
        <strain evidence="3">CCUG 60898</strain>
    </source>
</reference>
<keyword evidence="1" id="KW-0812">Transmembrane</keyword>
<name>A0ABW3IIJ1_9FLAO</name>
<sequence>MKIFIYLLLFLAAALIVYNFTFVDFNNAFSGDSATALIGILASSCVVVLMIILLMSRAISEKVNKE</sequence>
<gene>
    <name evidence="2" type="ORF">ACFQ1G_09890</name>
</gene>
<organism evidence="2 3">
    <name type="scientific">Salinimicrobium gaetbulicola</name>
    <dbReference type="NCBI Taxonomy" id="999702"/>
    <lineage>
        <taxon>Bacteria</taxon>
        <taxon>Pseudomonadati</taxon>
        <taxon>Bacteroidota</taxon>
        <taxon>Flavobacteriia</taxon>
        <taxon>Flavobacteriales</taxon>
        <taxon>Flavobacteriaceae</taxon>
        <taxon>Salinimicrobium</taxon>
    </lineage>
</organism>
<keyword evidence="1" id="KW-1133">Transmembrane helix</keyword>
<feature type="transmembrane region" description="Helical" evidence="1">
    <location>
        <begin position="35"/>
        <end position="55"/>
    </location>
</feature>
<dbReference type="Proteomes" id="UP001597100">
    <property type="component" value="Unassembled WGS sequence"/>
</dbReference>
<keyword evidence="3" id="KW-1185">Reference proteome</keyword>
<dbReference type="EMBL" id="JBHTJP010000035">
    <property type="protein sequence ID" value="MFD0977103.1"/>
    <property type="molecule type" value="Genomic_DNA"/>
</dbReference>
<protein>
    <submittedName>
        <fullName evidence="2">Uncharacterized protein</fullName>
    </submittedName>
</protein>
<dbReference type="RefSeq" id="WP_380739112.1">
    <property type="nucleotide sequence ID" value="NZ_JBHTJP010000035.1"/>
</dbReference>
<evidence type="ECO:0000313" key="3">
    <source>
        <dbReference type="Proteomes" id="UP001597100"/>
    </source>
</evidence>
<evidence type="ECO:0000313" key="2">
    <source>
        <dbReference type="EMBL" id="MFD0977103.1"/>
    </source>
</evidence>
<proteinExistence type="predicted"/>
<evidence type="ECO:0000256" key="1">
    <source>
        <dbReference type="SAM" id="Phobius"/>
    </source>
</evidence>
<keyword evidence="1" id="KW-0472">Membrane</keyword>
<accession>A0ABW3IIJ1</accession>
<comment type="caution">
    <text evidence="2">The sequence shown here is derived from an EMBL/GenBank/DDBJ whole genome shotgun (WGS) entry which is preliminary data.</text>
</comment>